<accession>A0A9K3DCK3</accession>
<sequence>VGLCYSCLNPLSKMDTVRTHQAPAVYGPAVGAAGSVMAGVALQ</sequence>
<dbReference type="AlphaFoldDB" id="A0A9K3DCK3"/>
<feature type="non-terminal residue" evidence="1">
    <location>
        <position position="1"/>
    </location>
</feature>
<organism evidence="1 2">
    <name type="scientific">Kipferlia bialata</name>
    <dbReference type="NCBI Taxonomy" id="797122"/>
    <lineage>
        <taxon>Eukaryota</taxon>
        <taxon>Metamonada</taxon>
        <taxon>Carpediemonas-like organisms</taxon>
        <taxon>Kipferlia</taxon>
    </lineage>
</organism>
<protein>
    <submittedName>
        <fullName evidence="1">Uncharacterized protein</fullName>
    </submittedName>
</protein>
<dbReference type="Proteomes" id="UP000265618">
    <property type="component" value="Unassembled WGS sequence"/>
</dbReference>
<keyword evidence="2" id="KW-1185">Reference proteome</keyword>
<gene>
    <name evidence="1" type="ORF">KIPB_016349</name>
</gene>
<evidence type="ECO:0000313" key="1">
    <source>
        <dbReference type="EMBL" id="GIQ92525.1"/>
    </source>
</evidence>
<feature type="non-terminal residue" evidence="1">
    <location>
        <position position="43"/>
    </location>
</feature>
<evidence type="ECO:0000313" key="2">
    <source>
        <dbReference type="Proteomes" id="UP000265618"/>
    </source>
</evidence>
<comment type="caution">
    <text evidence="1">The sequence shown here is derived from an EMBL/GenBank/DDBJ whole genome shotgun (WGS) entry which is preliminary data.</text>
</comment>
<dbReference type="EMBL" id="BDIP01009909">
    <property type="protein sequence ID" value="GIQ92525.1"/>
    <property type="molecule type" value="Genomic_DNA"/>
</dbReference>
<proteinExistence type="predicted"/>
<name>A0A9K3DCK3_9EUKA</name>
<reference evidence="1 2" key="1">
    <citation type="journal article" date="2018" name="PLoS ONE">
        <title>The draft genome of Kipferlia bialata reveals reductive genome evolution in fornicate parasites.</title>
        <authorList>
            <person name="Tanifuji G."/>
            <person name="Takabayashi S."/>
            <person name="Kume K."/>
            <person name="Takagi M."/>
            <person name="Nakayama T."/>
            <person name="Kamikawa R."/>
            <person name="Inagaki Y."/>
            <person name="Hashimoto T."/>
        </authorList>
    </citation>
    <scope>NUCLEOTIDE SEQUENCE [LARGE SCALE GENOMIC DNA]</scope>
    <source>
        <strain evidence="1">NY0173</strain>
    </source>
</reference>